<gene>
    <name evidence="6" type="ORF">BOO69_15105</name>
</gene>
<sequence>MTMSFVTLEEILAARRRIAGKVRRTFCNLSPVLTERAGVPVFMKLEHQQITGSFKLRGATNAVLALDPETRAKGIVAVSTGNHGRALAYAARAAGARATICMSELVPRAKIEGIAQQGADIRIIGRSQDEAQREVDRLIEAEGVATIPPFDHRDVIAGQGTLGLEMVEDLPEMATALVQLSGGGLISGVAAAIKARRPDVRVIGITMERGAAMHASLAAGRPVEVEELPTLADSLGGGIGIANRLTFAMTRDLVDDVVLLTEEEIATGIRHCYHAEGQVVEGAGAVGAAAILAGKVRSDGPVALILSGGNIDMDDHRRLICGGTA</sequence>
<dbReference type="PANTHER" id="PTHR48078">
    <property type="entry name" value="THREONINE DEHYDRATASE, MITOCHONDRIAL-RELATED"/>
    <property type="match status" value="1"/>
</dbReference>
<dbReference type="GO" id="GO:0030170">
    <property type="term" value="F:pyridoxal phosphate binding"/>
    <property type="evidence" value="ECO:0007669"/>
    <property type="project" value="InterPro"/>
</dbReference>
<dbReference type="FunFam" id="3.40.50.1100:FF:000005">
    <property type="entry name" value="Threonine dehydratase catabolic"/>
    <property type="match status" value="1"/>
</dbReference>
<protein>
    <submittedName>
        <fullName evidence="6">Hydroxyectoine utilization dehydratase EutB</fullName>
    </submittedName>
</protein>
<evidence type="ECO:0000256" key="3">
    <source>
        <dbReference type="ARBA" id="ARBA00022898"/>
    </source>
</evidence>
<dbReference type="GO" id="GO:0004794">
    <property type="term" value="F:threonine deaminase activity"/>
    <property type="evidence" value="ECO:0007669"/>
    <property type="project" value="TreeGrafter"/>
</dbReference>
<name>A0A1J0WK90_9RHOB</name>
<dbReference type="GO" id="GO:0009097">
    <property type="term" value="P:isoleucine biosynthetic process"/>
    <property type="evidence" value="ECO:0007669"/>
    <property type="project" value="TreeGrafter"/>
</dbReference>
<accession>A0A1J0WK90</accession>
<dbReference type="NCBIfam" id="NF005680">
    <property type="entry name" value="PRK07476.1"/>
    <property type="match status" value="1"/>
</dbReference>
<proteinExistence type="inferred from homology"/>
<dbReference type="OrthoDB" id="9811476at2"/>
<dbReference type="EMBL" id="CP018076">
    <property type="protein sequence ID" value="APE44592.1"/>
    <property type="molecule type" value="Genomic_DNA"/>
</dbReference>
<feature type="domain" description="Tryptophan synthase beta chain-like PALP" evidence="5">
    <location>
        <begin position="21"/>
        <end position="308"/>
    </location>
</feature>
<keyword evidence="7" id="KW-1185">Reference proteome</keyword>
<dbReference type="Proteomes" id="UP000181897">
    <property type="component" value="Chromosome"/>
</dbReference>
<evidence type="ECO:0000256" key="4">
    <source>
        <dbReference type="ARBA" id="ARBA00023239"/>
    </source>
</evidence>
<evidence type="ECO:0000313" key="6">
    <source>
        <dbReference type="EMBL" id="APE44592.1"/>
    </source>
</evidence>
<comment type="similarity">
    <text evidence="2">Belongs to the serine/threonine dehydratase family.</text>
</comment>
<evidence type="ECO:0000313" key="7">
    <source>
        <dbReference type="Proteomes" id="UP000181897"/>
    </source>
</evidence>
<organism evidence="6 7">
    <name type="scientific">Sulfitobacter alexandrii</name>
    <dbReference type="NCBI Taxonomy" id="1917485"/>
    <lineage>
        <taxon>Bacteria</taxon>
        <taxon>Pseudomonadati</taxon>
        <taxon>Pseudomonadota</taxon>
        <taxon>Alphaproteobacteria</taxon>
        <taxon>Rhodobacterales</taxon>
        <taxon>Roseobacteraceae</taxon>
        <taxon>Sulfitobacter</taxon>
    </lineage>
</organism>
<dbReference type="PROSITE" id="PS00165">
    <property type="entry name" value="DEHYDRATASE_SER_THR"/>
    <property type="match status" value="1"/>
</dbReference>
<dbReference type="CDD" id="cd01562">
    <property type="entry name" value="Thr-dehyd"/>
    <property type="match status" value="1"/>
</dbReference>
<comment type="cofactor">
    <cofactor evidence="1">
        <name>pyridoxal 5'-phosphate</name>
        <dbReference type="ChEBI" id="CHEBI:597326"/>
    </cofactor>
</comment>
<dbReference type="InterPro" id="IPR000634">
    <property type="entry name" value="Ser/Thr_deHydtase_PyrdxlP-BS"/>
</dbReference>
<dbReference type="NCBIfam" id="TIGR02991">
    <property type="entry name" value="ectoine_eutB"/>
    <property type="match status" value="1"/>
</dbReference>
<dbReference type="InterPro" id="IPR014333">
    <property type="entry name" value="Ectoine_EutB"/>
</dbReference>
<dbReference type="GO" id="GO:0003941">
    <property type="term" value="F:L-serine ammonia-lyase activity"/>
    <property type="evidence" value="ECO:0007669"/>
    <property type="project" value="TreeGrafter"/>
</dbReference>
<evidence type="ECO:0000259" key="5">
    <source>
        <dbReference type="Pfam" id="PF00291"/>
    </source>
</evidence>
<dbReference type="InterPro" id="IPR001926">
    <property type="entry name" value="TrpB-like_PALP"/>
</dbReference>
<dbReference type="Pfam" id="PF00291">
    <property type="entry name" value="PALP"/>
    <property type="match status" value="1"/>
</dbReference>
<dbReference type="InterPro" id="IPR036052">
    <property type="entry name" value="TrpB-like_PALP_sf"/>
</dbReference>
<dbReference type="GO" id="GO:0006567">
    <property type="term" value="P:L-threonine catabolic process"/>
    <property type="evidence" value="ECO:0007669"/>
    <property type="project" value="TreeGrafter"/>
</dbReference>
<dbReference type="STRING" id="1917485.BOO69_15105"/>
<reference evidence="6 7" key="1">
    <citation type="submission" date="2016-11" db="EMBL/GenBank/DDBJ databases">
        <title>Complete genome sequence of Sulfitobacter sp. AM1-D1, a toxic bacteria associated with marine dinoflagellate Alexandrium minutum in East China Sea.</title>
        <authorList>
            <person name="Yang Q."/>
            <person name="Zhang X."/>
            <person name="Tian X."/>
        </authorList>
    </citation>
    <scope>NUCLEOTIDE SEQUENCE [LARGE SCALE GENOMIC DNA]</scope>
    <source>
        <strain evidence="6 7">AM1-D1</strain>
    </source>
</reference>
<dbReference type="AlphaFoldDB" id="A0A1J0WK90"/>
<dbReference type="GO" id="GO:0006565">
    <property type="term" value="P:L-serine catabolic process"/>
    <property type="evidence" value="ECO:0007669"/>
    <property type="project" value="TreeGrafter"/>
</dbReference>
<dbReference type="SUPFAM" id="SSF53686">
    <property type="entry name" value="Tryptophan synthase beta subunit-like PLP-dependent enzymes"/>
    <property type="match status" value="1"/>
</dbReference>
<dbReference type="KEGG" id="suam:BOO69_15105"/>
<evidence type="ECO:0000256" key="2">
    <source>
        <dbReference type="ARBA" id="ARBA00010869"/>
    </source>
</evidence>
<dbReference type="Gene3D" id="3.40.50.1100">
    <property type="match status" value="2"/>
</dbReference>
<dbReference type="RefSeq" id="WP_071972940.1">
    <property type="nucleotide sequence ID" value="NZ_CP018076.1"/>
</dbReference>
<dbReference type="PANTHER" id="PTHR48078:SF6">
    <property type="entry name" value="L-THREONINE DEHYDRATASE CATABOLIC TDCB"/>
    <property type="match status" value="1"/>
</dbReference>
<keyword evidence="3" id="KW-0663">Pyridoxal phosphate</keyword>
<dbReference type="InterPro" id="IPR050147">
    <property type="entry name" value="Ser/Thr_Dehydratase"/>
</dbReference>
<evidence type="ECO:0000256" key="1">
    <source>
        <dbReference type="ARBA" id="ARBA00001933"/>
    </source>
</evidence>
<keyword evidence="4" id="KW-0456">Lyase</keyword>